<dbReference type="Pfam" id="PF01740">
    <property type="entry name" value="STAS"/>
    <property type="match status" value="1"/>
</dbReference>
<dbReference type="RefSeq" id="WP_078671827.1">
    <property type="nucleotide sequence ID" value="NZ_FUWZ01000005.1"/>
</dbReference>
<dbReference type="PROSITE" id="PS50801">
    <property type="entry name" value="STAS"/>
    <property type="match status" value="1"/>
</dbReference>
<dbReference type="STRING" id="634771.SAMN04488128_1055"/>
<protein>
    <submittedName>
        <fullName evidence="2">STAS domain-containing protein</fullName>
    </submittedName>
</protein>
<evidence type="ECO:0000259" key="1">
    <source>
        <dbReference type="PROSITE" id="PS50801"/>
    </source>
</evidence>
<accession>A0A1T4TG85</accession>
<evidence type="ECO:0000313" key="2">
    <source>
        <dbReference type="EMBL" id="SKA39473.1"/>
    </source>
</evidence>
<organism evidence="2 3">
    <name type="scientific">Chitinophaga eiseniae</name>
    <dbReference type="NCBI Taxonomy" id="634771"/>
    <lineage>
        <taxon>Bacteria</taxon>
        <taxon>Pseudomonadati</taxon>
        <taxon>Bacteroidota</taxon>
        <taxon>Chitinophagia</taxon>
        <taxon>Chitinophagales</taxon>
        <taxon>Chitinophagaceae</taxon>
        <taxon>Chitinophaga</taxon>
    </lineage>
</organism>
<reference evidence="3" key="1">
    <citation type="submission" date="2017-02" db="EMBL/GenBank/DDBJ databases">
        <authorList>
            <person name="Varghese N."/>
            <person name="Submissions S."/>
        </authorList>
    </citation>
    <scope>NUCLEOTIDE SEQUENCE [LARGE SCALE GENOMIC DNA]</scope>
    <source>
        <strain evidence="3">DSM 22224</strain>
    </source>
</reference>
<dbReference type="EMBL" id="FUWZ01000005">
    <property type="protein sequence ID" value="SKA39473.1"/>
    <property type="molecule type" value="Genomic_DNA"/>
</dbReference>
<sequence length="124" mass="13608">MKFKIDTKEKIVVFCPEEPALDANLSAELISTLDALPELETRNLILDLTLVEKNDPAGIQAILTVYQNIYDKGRSCALTGVNSALTKELKAEGGDMLNIAPTMAEAIDLVMMEELERELLNGLD</sequence>
<dbReference type="AlphaFoldDB" id="A0A1T4TG85"/>
<gene>
    <name evidence="2" type="ORF">SAMN04488128_1055</name>
</gene>
<dbReference type="SUPFAM" id="SSF52091">
    <property type="entry name" value="SpoIIaa-like"/>
    <property type="match status" value="1"/>
</dbReference>
<name>A0A1T4TG85_9BACT</name>
<proteinExistence type="predicted"/>
<dbReference type="Gene3D" id="3.30.750.24">
    <property type="entry name" value="STAS domain"/>
    <property type="match status" value="1"/>
</dbReference>
<evidence type="ECO:0000313" key="3">
    <source>
        <dbReference type="Proteomes" id="UP000190367"/>
    </source>
</evidence>
<feature type="domain" description="STAS" evidence="1">
    <location>
        <begin position="25"/>
        <end position="93"/>
    </location>
</feature>
<dbReference type="InterPro" id="IPR002645">
    <property type="entry name" value="STAS_dom"/>
</dbReference>
<dbReference type="Proteomes" id="UP000190367">
    <property type="component" value="Unassembled WGS sequence"/>
</dbReference>
<dbReference type="CDD" id="cd07043">
    <property type="entry name" value="STAS_anti-anti-sigma_factors"/>
    <property type="match status" value="1"/>
</dbReference>
<dbReference type="InterPro" id="IPR036513">
    <property type="entry name" value="STAS_dom_sf"/>
</dbReference>
<keyword evidence="3" id="KW-1185">Reference proteome</keyword>
<dbReference type="OrthoDB" id="667243at2"/>